<keyword evidence="6 11" id="KW-0798">TonB box</keyword>
<dbReference type="InterPro" id="IPR000531">
    <property type="entry name" value="Beta-barrel_TonB"/>
</dbReference>
<evidence type="ECO:0000256" key="8">
    <source>
        <dbReference type="ARBA" id="ARBA00023170"/>
    </source>
</evidence>
<dbReference type="Gene3D" id="2.170.130.10">
    <property type="entry name" value="TonB-dependent receptor, plug domain"/>
    <property type="match status" value="1"/>
</dbReference>
<dbReference type="PANTHER" id="PTHR32552">
    <property type="entry name" value="FERRICHROME IRON RECEPTOR-RELATED"/>
    <property type="match status" value="1"/>
</dbReference>
<feature type="domain" description="TonB-dependent receptor plug" evidence="14">
    <location>
        <begin position="87"/>
        <end position="185"/>
    </location>
</feature>
<keyword evidence="12" id="KW-0732">Signal</keyword>
<dbReference type="EMBL" id="PDDY01000001">
    <property type="protein sequence ID" value="PEH42709.1"/>
    <property type="molecule type" value="Genomic_DNA"/>
</dbReference>
<organism evidence="15 16">
    <name type="scientific">Burkholderia gladioli</name>
    <name type="common">Pseudomonas marginata</name>
    <name type="synonym">Phytomonas marginata</name>
    <dbReference type="NCBI Taxonomy" id="28095"/>
    <lineage>
        <taxon>Bacteria</taxon>
        <taxon>Pseudomonadati</taxon>
        <taxon>Pseudomonadota</taxon>
        <taxon>Betaproteobacteria</taxon>
        <taxon>Burkholderiales</taxon>
        <taxon>Burkholderiaceae</taxon>
        <taxon>Burkholderia</taxon>
    </lineage>
</organism>
<dbReference type="InterPro" id="IPR010105">
    <property type="entry name" value="TonB_sidphr_rcpt"/>
</dbReference>
<dbReference type="AlphaFoldDB" id="A0A2A7SH09"/>
<dbReference type="GO" id="GO:0038023">
    <property type="term" value="F:signaling receptor activity"/>
    <property type="evidence" value="ECO:0007669"/>
    <property type="project" value="InterPro"/>
</dbReference>
<dbReference type="Pfam" id="PF00593">
    <property type="entry name" value="TonB_dep_Rec_b-barrel"/>
    <property type="match status" value="1"/>
</dbReference>
<keyword evidence="9 10" id="KW-0998">Cell outer membrane</keyword>
<dbReference type="InterPro" id="IPR037066">
    <property type="entry name" value="Plug_dom_sf"/>
</dbReference>
<keyword evidence="5 10" id="KW-0812">Transmembrane</keyword>
<dbReference type="CDD" id="cd01347">
    <property type="entry name" value="ligand_gated_channel"/>
    <property type="match status" value="1"/>
</dbReference>
<evidence type="ECO:0000256" key="7">
    <source>
        <dbReference type="ARBA" id="ARBA00023136"/>
    </source>
</evidence>
<evidence type="ECO:0000256" key="6">
    <source>
        <dbReference type="ARBA" id="ARBA00023077"/>
    </source>
</evidence>
<dbReference type="PROSITE" id="PS52016">
    <property type="entry name" value="TONB_DEPENDENT_REC_3"/>
    <property type="match status" value="1"/>
</dbReference>
<accession>A0A2A7SH09</accession>
<evidence type="ECO:0000256" key="4">
    <source>
        <dbReference type="ARBA" id="ARBA00022452"/>
    </source>
</evidence>
<comment type="similarity">
    <text evidence="2 10 11">Belongs to the TonB-dependent receptor family.</text>
</comment>
<evidence type="ECO:0000259" key="14">
    <source>
        <dbReference type="Pfam" id="PF07715"/>
    </source>
</evidence>
<dbReference type="PANTHER" id="PTHR32552:SF74">
    <property type="entry name" value="HYDROXAMATE SIDEROPHORE RECEPTOR FHUE"/>
    <property type="match status" value="1"/>
</dbReference>
<dbReference type="GO" id="GO:0009279">
    <property type="term" value="C:cell outer membrane"/>
    <property type="evidence" value="ECO:0007669"/>
    <property type="project" value="UniProtKB-SubCell"/>
</dbReference>
<evidence type="ECO:0000256" key="2">
    <source>
        <dbReference type="ARBA" id="ARBA00009810"/>
    </source>
</evidence>
<dbReference type="SUPFAM" id="SSF56935">
    <property type="entry name" value="Porins"/>
    <property type="match status" value="1"/>
</dbReference>
<dbReference type="InterPro" id="IPR036942">
    <property type="entry name" value="Beta-barrel_TonB_sf"/>
</dbReference>
<dbReference type="NCBIfam" id="TIGR01783">
    <property type="entry name" value="TonB-siderophor"/>
    <property type="match status" value="1"/>
</dbReference>
<gene>
    <name evidence="15" type="ORF">CRM94_11400</name>
</gene>
<evidence type="ECO:0000256" key="3">
    <source>
        <dbReference type="ARBA" id="ARBA00022448"/>
    </source>
</evidence>
<name>A0A2A7SH09_BURGA</name>
<comment type="caution">
    <text evidence="15">The sequence shown here is derived from an EMBL/GenBank/DDBJ whole genome shotgun (WGS) entry which is preliminary data.</text>
</comment>
<evidence type="ECO:0000256" key="1">
    <source>
        <dbReference type="ARBA" id="ARBA00004571"/>
    </source>
</evidence>
<proteinExistence type="inferred from homology"/>
<dbReference type="RefSeq" id="WP_098152564.1">
    <property type="nucleotide sequence ID" value="NZ_CADEPX010000015.1"/>
</dbReference>
<keyword evidence="3 10" id="KW-0813">Transport</keyword>
<dbReference type="InterPro" id="IPR012910">
    <property type="entry name" value="Plug_dom"/>
</dbReference>
<dbReference type="Proteomes" id="UP000220629">
    <property type="component" value="Unassembled WGS sequence"/>
</dbReference>
<feature type="chain" id="PRO_5041060731" evidence="12">
    <location>
        <begin position="42"/>
        <end position="729"/>
    </location>
</feature>
<keyword evidence="8 15" id="KW-0675">Receptor</keyword>
<keyword evidence="7 10" id="KW-0472">Membrane</keyword>
<dbReference type="GO" id="GO:0015344">
    <property type="term" value="F:siderophore uptake transmembrane transporter activity"/>
    <property type="evidence" value="ECO:0007669"/>
    <property type="project" value="TreeGrafter"/>
</dbReference>
<feature type="domain" description="TonB-dependent receptor-like beta-barrel" evidence="13">
    <location>
        <begin position="281"/>
        <end position="698"/>
    </location>
</feature>
<dbReference type="Pfam" id="PF07715">
    <property type="entry name" value="Plug"/>
    <property type="match status" value="1"/>
</dbReference>
<feature type="signal peptide" evidence="12">
    <location>
        <begin position="1"/>
        <end position="41"/>
    </location>
</feature>
<evidence type="ECO:0000313" key="15">
    <source>
        <dbReference type="EMBL" id="PEH42709.1"/>
    </source>
</evidence>
<evidence type="ECO:0000256" key="11">
    <source>
        <dbReference type="RuleBase" id="RU003357"/>
    </source>
</evidence>
<sequence length="729" mass="79376">MGISMDVWRRGRRVSYRQAGAIRLTPIAIALCATWAGAAHAQQAASAAQSTALPTVSVSAEADATTEDSGSYASRNATIGGRTPVPIKEIPASVSVLTRQRMDDQNMTTIQDALRNMTGVSAFEYGDGTAYYHARGTQLGIEFDGVSIVSGLQYLQQFDLGIYDRVELIRGPNAVLDGNGEPGGTVNLVRKRPQKEFHIGTETQVSSFGGVRQMVDVTGSLNKDGTLRGRAVLIGSDQHQSIDRARTKEVTAYGAIDWDITPRTTLSMSAGYQVNTNTGFDYGASGLFATPTSPAPFARVPSSFSQNFAPDWNYAYNSLQEVNANLVHRFSGGWKSQTTLFYRHEFVKADEADSGPGALAPGIARYTERRQQNTYDWFGADTNLSGPIQAFGRTHTLTVGANYSLMSETAYSGNASLAGPGPLGTFSLYDPNVIGKVDVPFTFGTNTRLVQYGFYAQARVKLLDPLTLVLGGREAFYEQRSQSLLPTVADWQTDVNLNHKFLPSVGLVWDITRNTTAYASFSRFLAAQVANEVGGSLVPPRTGEQYEIGVKNSFLGGRLNTTAALFRINDNNRAVADPNNPGFSIPAGKVRDQGFEFEVTGQPTENWNVYAGYTYLNAAYENTAADLSEGTDPKHLFKLWTKYAFSSGKLRGLSVGGGMLAQTQTTRGVVQGGYAIFNAQVGYRFNKHVEASLALNNIFNRDYYLRPPGNFYSVFGDRRNVMLTVRSDF</sequence>
<comment type="subcellular location">
    <subcellularLocation>
        <location evidence="1 10">Cell outer membrane</location>
        <topology evidence="1 10">Multi-pass membrane protein</topology>
    </subcellularLocation>
</comment>
<evidence type="ECO:0000256" key="5">
    <source>
        <dbReference type="ARBA" id="ARBA00022692"/>
    </source>
</evidence>
<reference evidence="16" key="1">
    <citation type="submission" date="2017-09" db="EMBL/GenBank/DDBJ databases">
        <title>FDA dAtabase for Regulatory Grade micrObial Sequences (FDA-ARGOS): Supporting development and validation of Infectious Disease Dx tests.</title>
        <authorList>
            <person name="Minogue T."/>
            <person name="Wolcott M."/>
            <person name="Wasieloski L."/>
            <person name="Aguilar W."/>
            <person name="Moore D."/>
            <person name="Tallon L."/>
            <person name="Sadzewicz L."/>
            <person name="Ott S."/>
            <person name="Zhao X."/>
            <person name="Nagaraj S."/>
            <person name="Vavikolanu K."/>
            <person name="Aluvathingal J."/>
            <person name="Nadendla S."/>
            <person name="Sichtig H."/>
        </authorList>
    </citation>
    <scope>NUCLEOTIDE SEQUENCE [LARGE SCALE GENOMIC DNA]</scope>
    <source>
        <strain evidence="16">FDAARGOS_390</strain>
    </source>
</reference>
<evidence type="ECO:0000256" key="12">
    <source>
        <dbReference type="SAM" id="SignalP"/>
    </source>
</evidence>
<evidence type="ECO:0000256" key="10">
    <source>
        <dbReference type="PROSITE-ProRule" id="PRU01360"/>
    </source>
</evidence>
<dbReference type="Gene3D" id="2.40.170.20">
    <property type="entry name" value="TonB-dependent receptor, beta-barrel domain"/>
    <property type="match status" value="1"/>
</dbReference>
<evidence type="ECO:0000313" key="16">
    <source>
        <dbReference type="Proteomes" id="UP000220629"/>
    </source>
</evidence>
<evidence type="ECO:0000256" key="9">
    <source>
        <dbReference type="ARBA" id="ARBA00023237"/>
    </source>
</evidence>
<dbReference type="GO" id="GO:0015891">
    <property type="term" value="P:siderophore transport"/>
    <property type="evidence" value="ECO:0007669"/>
    <property type="project" value="InterPro"/>
</dbReference>
<keyword evidence="4 10" id="KW-1134">Transmembrane beta strand</keyword>
<dbReference type="InterPro" id="IPR039426">
    <property type="entry name" value="TonB-dep_rcpt-like"/>
</dbReference>
<evidence type="ECO:0000259" key="13">
    <source>
        <dbReference type="Pfam" id="PF00593"/>
    </source>
</evidence>
<protein>
    <submittedName>
        <fullName evidence="15">TonB-dependent siderophore receptor</fullName>
    </submittedName>
</protein>